<keyword evidence="7" id="KW-1185">Reference proteome</keyword>
<dbReference type="Pfam" id="PF13416">
    <property type="entry name" value="SBP_bac_8"/>
    <property type="match status" value="1"/>
</dbReference>
<feature type="binding site" evidence="4">
    <location>
        <position position="97"/>
    </location>
    <ligand>
        <name>Fe cation</name>
        <dbReference type="ChEBI" id="CHEBI:24875"/>
    </ligand>
</feature>
<feature type="signal peptide" evidence="5">
    <location>
        <begin position="1"/>
        <end position="39"/>
    </location>
</feature>
<feature type="binding site" evidence="4">
    <location>
        <position position="233"/>
    </location>
    <ligand>
        <name>Fe cation</name>
        <dbReference type="ChEBI" id="CHEBI:24875"/>
    </ligand>
</feature>
<feature type="binding site" evidence="4">
    <location>
        <position position="49"/>
    </location>
    <ligand>
        <name>Fe cation</name>
        <dbReference type="ChEBI" id="CHEBI:24875"/>
    </ligand>
</feature>
<evidence type="ECO:0000256" key="1">
    <source>
        <dbReference type="ARBA" id="ARBA00008520"/>
    </source>
</evidence>
<keyword evidence="3" id="KW-0574">Periplasm</keyword>
<evidence type="ECO:0000313" key="7">
    <source>
        <dbReference type="Proteomes" id="UP000253529"/>
    </source>
</evidence>
<evidence type="ECO:0000256" key="2">
    <source>
        <dbReference type="ARBA" id="ARBA00022729"/>
    </source>
</evidence>
<sequence>MPFDRVLPRLRRGERRRPGLMAGAALALVLGTQAPSASAVTLTLYSAQHEQTVDLLTKAFTKETGIDVKVRKGEAPELASELVKEGASTPADVFFTENSPELELLSEKGLLAKAAPATLASVPAADSGANGDWVGVFARENVLAYNKGMVKEEDLPASLLDLAKPEWKGKVAIAPTDADFLPLVGAVVALKGRPAALEWLKGLRENAAVFDDDEGVVAAVERGASATGIVNNYYWARLRMETGPDQTRSAIHHFAGGDVGGLVNVSGAAALKASRNPAAAQKFLAFLVSKPAQELVSRLDITFEYPLSPGVAANPALKPMAELSPPSITLKQIGDDREAAQLLREAGLI</sequence>
<evidence type="ECO:0000256" key="4">
    <source>
        <dbReference type="PIRSR" id="PIRSR002825-1"/>
    </source>
</evidence>
<keyword evidence="4" id="KW-0479">Metal-binding</keyword>
<dbReference type="AlphaFoldDB" id="A0A366FQ93"/>
<dbReference type="SUPFAM" id="SSF53850">
    <property type="entry name" value="Periplasmic binding protein-like II"/>
    <property type="match status" value="1"/>
</dbReference>
<dbReference type="EMBL" id="QNRK01000004">
    <property type="protein sequence ID" value="RBP16788.1"/>
    <property type="molecule type" value="Genomic_DNA"/>
</dbReference>
<evidence type="ECO:0000256" key="5">
    <source>
        <dbReference type="SAM" id="SignalP"/>
    </source>
</evidence>
<gene>
    <name evidence="6" type="ORF">DFR50_10465</name>
</gene>
<dbReference type="GO" id="GO:0030288">
    <property type="term" value="C:outer membrane-bounded periplasmic space"/>
    <property type="evidence" value="ECO:0007669"/>
    <property type="project" value="TreeGrafter"/>
</dbReference>
<evidence type="ECO:0000256" key="3">
    <source>
        <dbReference type="ARBA" id="ARBA00022764"/>
    </source>
</evidence>
<accession>A0A366FQ93</accession>
<evidence type="ECO:0000313" key="6">
    <source>
        <dbReference type="EMBL" id="RBP16788.1"/>
    </source>
</evidence>
<dbReference type="RefSeq" id="WP_210208807.1">
    <property type="nucleotide sequence ID" value="NZ_QNRK01000004.1"/>
</dbReference>
<dbReference type="Proteomes" id="UP000253529">
    <property type="component" value="Unassembled WGS sequence"/>
</dbReference>
<dbReference type="InterPro" id="IPR026045">
    <property type="entry name" value="Ferric-bd"/>
</dbReference>
<keyword evidence="4" id="KW-0408">Iron</keyword>
<dbReference type="GO" id="GO:0046872">
    <property type="term" value="F:metal ion binding"/>
    <property type="evidence" value="ECO:0007669"/>
    <property type="project" value="UniProtKB-KW"/>
</dbReference>
<feature type="binding site" evidence="4">
    <location>
        <position position="234"/>
    </location>
    <ligand>
        <name>Fe cation</name>
        <dbReference type="ChEBI" id="CHEBI:24875"/>
    </ligand>
</feature>
<dbReference type="InterPro" id="IPR006059">
    <property type="entry name" value="SBP"/>
</dbReference>
<name>A0A366FQ93_9HYPH</name>
<protein>
    <submittedName>
        <fullName evidence="6">Iron(III) transport system substrate-binding protein</fullName>
    </submittedName>
</protein>
<keyword evidence="2 5" id="KW-0732">Signal</keyword>
<organism evidence="6 7">
    <name type="scientific">Roseiarcus fermentans</name>
    <dbReference type="NCBI Taxonomy" id="1473586"/>
    <lineage>
        <taxon>Bacteria</taxon>
        <taxon>Pseudomonadati</taxon>
        <taxon>Pseudomonadota</taxon>
        <taxon>Alphaproteobacteria</taxon>
        <taxon>Hyphomicrobiales</taxon>
        <taxon>Roseiarcaceae</taxon>
        <taxon>Roseiarcus</taxon>
    </lineage>
</organism>
<dbReference type="PIRSF" id="PIRSF002825">
    <property type="entry name" value="CfbpA"/>
    <property type="match status" value="1"/>
</dbReference>
<comment type="similarity">
    <text evidence="1">Belongs to the bacterial solute-binding protein 1 family.</text>
</comment>
<dbReference type="Gene3D" id="3.40.190.10">
    <property type="entry name" value="Periplasmic binding protein-like II"/>
    <property type="match status" value="2"/>
</dbReference>
<dbReference type="PANTHER" id="PTHR30006:SF15">
    <property type="entry name" value="IRON-UTILIZATION PERIPLASMIC PROTEIN"/>
    <property type="match status" value="1"/>
</dbReference>
<comment type="caution">
    <text evidence="6">The sequence shown here is derived from an EMBL/GenBank/DDBJ whole genome shotgun (WGS) entry which is preliminary data.</text>
</comment>
<feature type="chain" id="PRO_5016735493" evidence="5">
    <location>
        <begin position="40"/>
        <end position="349"/>
    </location>
</feature>
<proteinExistence type="inferred from homology"/>
<reference evidence="6 7" key="1">
    <citation type="submission" date="2018-06" db="EMBL/GenBank/DDBJ databases">
        <title>Genomic Encyclopedia of Type Strains, Phase IV (KMG-IV): sequencing the most valuable type-strain genomes for metagenomic binning, comparative biology and taxonomic classification.</title>
        <authorList>
            <person name="Goeker M."/>
        </authorList>
    </citation>
    <scope>NUCLEOTIDE SEQUENCE [LARGE SCALE GENOMIC DNA]</scope>
    <source>
        <strain evidence="6 7">DSM 24875</strain>
    </source>
</reference>
<dbReference type="PANTHER" id="PTHR30006">
    <property type="entry name" value="THIAMINE-BINDING PERIPLASMIC PROTEIN-RELATED"/>
    <property type="match status" value="1"/>
</dbReference>